<sequence>MGLDRLCPEHEVIVPRMRPRGNRSSSKDRDLNQQFSTMRIAVENMVCNMGKLRICREFYRNDTRRYGRFWGCVVGLVNFRTVNRSPQLA</sequence>
<gene>
    <name evidence="1" type="ORF">GCM10010841_26850</name>
</gene>
<protein>
    <recommendedName>
        <fullName evidence="3">DDE Tnp4 domain-containing protein</fullName>
    </recommendedName>
</protein>
<name>A0ABQ2GWJ8_9DEIO</name>
<organism evidence="1 2">
    <name type="scientific">Deinococcus aerophilus</name>
    <dbReference type="NCBI Taxonomy" id="522488"/>
    <lineage>
        <taxon>Bacteria</taxon>
        <taxon>Thermotogati</taxon>
        <taxon>Deinococcota</taxon>
        <taxon>Deinococci</taxon>
        <taxon>Deinococcales</taxon>
        <taxon>Deinococcaceae</taxon>
        <taxon>Deinococcus</taxon>
    </lineage>
</organism>
<evidence type="ECO:0000313" key="1">
    <source>
        <dbReference type="EMBL" id="GGM17248.1"/>
    </source>
</evidence>
<dbReference type="Proteomes" id="UP000661918">
    <property type="component" value="Unassembled WGS sequence"/>
</dbReference>
<evidence type="ECO:0000313" key="2">
    <source>
        <dbReference type="Proteomes" id="UP000661918"/>
    </source>
</evidence>
<evidence type="ECO:0008006" key="3">
    <source>
        <dbReference type="Google" id="ProtNLM"/>
    </source>
</evidence>
<reference evidence="2" key="1">
    <citation type="journal article" date="2019" name="Int. J. Syst. Evol. Microbiol.">
        <title>The Global Catalogue of Microorganisms (GCM) 10K type strain sequencing project: providing services to taxonomists for standard genome sequencing and annotation.</title>
        <authorList>
            <consortium name="The Broad Institute Genomics Platform"/>
            <consortium name="The Broad Institute Genome Sequencing Center for Infectious Disease"/>
            <person name="Wu L."/>
            <person name="Ma J."/>
        </authorList>
    </citation>
    <scope>NUCLEOTIDE SEQUENCE [LARGE SCALE GENOMIC DNA]</scope>
    <source>
        <strain evidence="2">JCM 15443</strain>
    </source>
</reference>
<proteinExistence type="predicted"/>
<keyword evidence="2" id="KW-1185">Reference proteome</keyword>
<comment type="caution">
    <text evidence="1">The sequence shown here is derived from an EMBL/GenBank/DDBJ whole genome shotgun (WGS) entry which is preliminary data.</text>
</comment>
<dbReference type="EMBL" id="BMOM01000027">
    <property type="protein sequence ID" value="GGM17248.1"/>
    <property type="molecule type" value="Genomic_DNA"/>
</dbReference>
<accession>A0ABQ2GWJ8</accession>